<name>A0A3T0T156_9MICO</name>
<dbReference type="InterPro" id="IPR023846">
    <property type="entry name" value="CHP04042_MSMEG0570"/>
</dbReference>
<gene>
    <name evidence="1" type="ORF">C1I64_10235</name>
</gene>
<dbReference type="EMBL" id="CP028137">
    <property type="protein sequence ID" value="AZZ52387.1"/>
    <property type="molecule type" value="Genomic_DNA"/>
</dbReference>
<dbReference type="Proteomes" id="UP000285317">
    <property type="component" value="Chromosome"/>
</dbReference>
<dbReference type="RefSeq" id="WP_127887124.1">
    <property type="nucleotide sequence ID" value="NZ_CP028137.1"/>
</dbReference>
<reference evidence="1 2" key="1">
    <citation type="submission" date="2018-03" db="EMBL/GenBank/DDBJ databases">
        <title>Bacteriophage NCPPB3778 and a type I-E CRISPR drive the evolution of the US Biological Select Agent, Rathayibacter toxicus.</title>
        <authorList>
            <person name="Davis E.W.II."/>
            <person name="Tabima J.F."/>
            <person name="Weisberg A.J."/>
            <person name="Dantas Lopes L."/>
            <person name="Wiseman M.S."/>
            <person name="Wiseman M.S."/>
            <person name="Pupko T."/>
            <person name="Belcher M.S."/>
            <person name="Sechler A.J."/>
            <person name="Tancos M.A."/>
            <person name="Schroeder B.K."/>
            <person name="Murray T.D."/>
            <person name="Luster D.G."/>
            <person name="Schneider W.L."/>
            <person name="Rogers E."/>
            <person name="Andreote F.D."/>
            <person name="Grunwald N.J."/>
            <person name="Putnam M.L."/>
            <person name="Chang J.H."/>
        </authorList>
    </citation>
    <scope>NUCLEOTIDE SEQUENCE [LARGE SCALE GENOMIC DNA]</scope>
    <source>
        <strain evidence="1 2">DSM 15932</strain>
    </source>
</reference>
<dbReference type="AlphaFoldDB" id="A0A3T0T156"/>
<proteinExistence type="predicted"/>
<organism evidence="1 2">
    <name type="scientific">Rathayibacter festucae DSM 15932</name>
    <dbReference type="NCBI Taxonomy" id="1328866"/>
    <lineage>
        <taxon>Bacteria</taxon>
        <taxon>Bacillati</taxon>
        <taxon>Actinomycetota</taxon>
        <taxon>Actinomycetes</taxon>
        <taxon>Micrococcales</taxon>
        <taxon>Microbacteriaceae</taxon>
        <taxon>Rathayibacter</taxon>
    </lineage>
</organism>
<accession>A0A3T0T156</accession>
<evidence type="ECO:0000313" key="2">
    <source>
        <dbReference type="Proteomes" id="UP000285317"/>
    </source>
</evidence>
<evidence type="ECO:0000313" key="1">
    <source>
        <dbReference type="EMBL" id="AZZ52387.1"/>
    </source>
</evidence>
<protein>
    <submittedName>
        <fullName evidence="1">MSMEG_0570 family nitrogen starvation response protein</fullName>
    </submittedName>
</protein>
<sequence length="108" mass="11798">MPEMTFHVRWPDGVEERCYSPSLVMHDYLAEGESYPIEDFVGRSTEALRLASERVRAKFGFACTSALQQESEILAAAARFDGGRVRVLAMDPPLPPASVPASAQGARA</sequence>
<dbReference type="KEGG" id="rfs:C1I64_10235"/>
<dbReference type="NCBIfam" id="TIGR04042">
    <property type="entry name" value="MSMEG_0570_fam"/>
    <property type="match status" value="1"/>
</dbReference>